<organism evidence="1 2">
    <name type="scientific">Anopheles coluzzii</name>
    <name type="common">African malaria mosquito</name>
    <dbReference type="NCBI Taxonomy" id="1518534"/>
    <lineage>
        <taxon>Eukaryota</taxon>
        <taxon>Metazoa</taxon>
        <taxon>Ecdysozoa</taxon>
        <taxon>Arthropoda</taxon>
        <taxon>Hexapoda</taxon>
        <taxon>Insecta</taxon>
        <taxon>Pterygota</taxon>
        <taxon>Neoptera</taxon>
        <taxon>Endopterygota</taxon>
        <taxon>Diptera</taxon>
        <taxon>Nematocera</taxon>
        <taxon>Culicoidea</taxon>
        <taxon>Culicidae</taxon>
        <taxon>Anophelinae</taxon>
        <taxon>Anopheles</taxon>
    </lineage>
</organism>
<dbReference type="AlphaFoldDB" id="A0A6E8W539"/>
<dbReference type="VEuPathDB" id="VectorBase:ACON011473"/>
<evidence type="ECO:0000313" key="2">
    <source>
        <dbReference type="Proteomes" id="UP001105220"/>
    </source>
</evidence>
<reference key="1">
    <citation type="journal article" date="2019" name="Genes (Basel)">
        <title>A High-Quality De novo Genome Assembly from a Single Mosquito Using PacBio Sequencing.</title>
        <authorList>
            <person name="Kingan S.B."/>
            <person name="Heaton H."/>
            <person name="Cudini J."/>
            <person name="Lambert C.C."/>
            <person name="Baybayan P."/>
            <person name="Galvin B.D."/>
            <person name="Durbin R."/>
            <person name="Korlach J."/>
            <person name="Lawniczak M.K.N."/>
        </authorList>
    </citation>
    <scope>NUCLEOTIDE SEQUENCE [LARGE SCALE GENOMIC DNA]</scope>
    <source>
        <strain>Mali-NIH</strain>
    </source>
</reference>
<sequence length="67" mass="7521">MRCARGIRSVAASVVTVSCTRSARSDLSSLMPDRRKERLLHRCFDHVSCKNLSIDCSEAVKTPKQKQ</sequence>
<protein>
    <submittedName>
        <fullName evidence="1">Secreted protein</fullName>
    </submittedName>
</protein>
<proteinExistence type="predicted"/>
<dbReference type="PROSITE" id="PS51257">
    <property type="entry name" value="PROKAR_LIPOPROTEIN"/>
    <property type="match status" value="1"/>
</dbReference>
<name>A0A6E8W539_ANOCL</name>
<evidence type="ECO:0000313" key="1">
    <source>
        <dbReference type="EnsemblMetazoa" id="ACON011473-PA"/>
    </source>
</evidence>
<keyword evidence="2" id="KW-1185">Reference proteome</keyword>
<dbReference type="Proteomes" id="UP001105220">
    <property type="component" value="Unplaced"/>
</dbReference>
<accession>A0A6E8W539</accession>
<dbReference type="EnsemblMetazoa" id="ACON011473-RA">
    <property type="protein sequence ID" value="ACON011473-PA"/>
    <property type="gene ID" value="ACON011473"/>
</dbReference>
<reference evidence="1" key="2">
    <citation type="submission" date="2020-05" db="UniProtKB">
        <authorList>
            <consortium name="EnsemblMetazoa"/>
        </authorList>
    </citation>
    <scope>IDENTIFICATION</scope>
    <source>
        <strain evidence="1">Ngousso</strain>
    </source>
</reference>